<protein>
    <submittedName>
        <fullName evidence="2">Uncharacterized protein</fullName>
    </submittedName>
</protein>
<name>Q6Z3W8_ORYSJ</name>
<reference evidence="3" key="2">
    <citation type="journal article" date="2008" name="Nucleic Acids Res.">
        <title>The rice annotation project database (RAP-DB): 2008 update.</title>
        <authorList>
            <consortium name="The rice annotation project (RAP)"/>
        </authorList>
    </citation>
    <scope>GENOME REANNOTATION</scope>
    <source>
        <strain evidence="3">cv. Nipponbare</strain>
    </source>
</reference>
<gene>
    <name evidence="2" type="primary">P0673E01.10</name>
</gene>
<dbReference type="EMBL" id="AP005200">
    <property type="protein sequence ID" value="BAC84077.1"/>
    <property type="molecule type" value="Genomic_DNA"/>
</dbReference>
<feature type="region of interest" description="Disordered" evidence="1">
    <location>
        <begin position="1"/>
        <end position="85"/>
    </location>
</feature>
<dbReference type="AlphaFoldDB" id="Q6Z3W8"/>
<accession>Q6Z3W8</accession>
<evidence type="ECO:0000313" key="2">
    <source>
        <dbReference type="EMBL" id="BAC84077.1"/>
    </source>
</evidence>
<dbReference type="Proteomes" id="UP000000763">
    <property type="component" value="Chromosome 7"/>
</dbReference>
<proteinExistence type="predicted"/>
<organism evidence="2 3">
    <name type="scientific">Oryza sativa subsp. japonica</name>
    <name type="common">Rice</name>
    <dbReference type="NCBI Taxonomy" id="39947"/>
    <lineage>
        <taxon>Eukaryota</taxon>
        <taxon>Viridiplantae</taxon>
        <taxon>Streptophyta</taxon>
        <taxon>Embryophyta</taxon>
        <taxon>Tracheophyta</taxon>
        <taxon>Spermatophyta</taxon>
        <taxon>Magnoliopsida</taxon>
        <taxon>Liliopsida</taxon>
        <taxon>Poales</taxon>
        <taxon>Poaceae</taxon>
        <taxon>BOP clade</taxon>
        <taxon>Oryzoideae</taxon>
        <taxon>Oryzeae</taxon>
        <taxon>Oryzinae</taxon>
        <taxon>Oryza</taxon>
        <taxon>Oryza sativa</taxon>
    </lineage>
</organism>
<feature type="compositionally biased region" description="Gly residues" evidence="1">
    <location>
        <begin position="9"/>
        <end position="18"/>
    </location>
</feature>
<evidence type="ECO:0000313" key="3">
    <source>
        <dbReference type="Proteomes" id="UP000000763"/>
    </source>
</evidence>
<reference evidence="3" key="1">
    <citation type="journal article" date="2005" name="Nature">
        <title>The map-based sequence of the rice genome.</title>
        <authorList>
            <consortium name="International rice genome sequencing project (IRGSP)"/>
            <person name="Matsumoto T."/>
            <person name="Wu J."/>
            <person name="Kanamori H."/>
            <person name="Katayose Y."/>
            <person name="Fujisawa M."/>
            <person name="Namiki N."/>
            <person name="Mizuno H."/>
            <person name="Yamamoto K."/>
            <person name="Antonio B.A."/>
            <person name="Baba T."/>
            <person name="Sakata K."/>
            <person name="Nagamura Y."/>
            <person name="Aoki H."/>
            <person name="Arikawa K."/>
            <person name="Arita K."/>
            <person name="Bito T."/>
            <person name="Chiden Y."/>
            <person name="Fujitsuka N."/>
            <person name="Fukunaka R."/>
            <person name="Hamada M."/>
            <person name="Harada C."/>
            <person name="Hayashi A."/>
            <person name="Hijishita S."/>
            <person name="Honda M."/>
            <person name="Hosokawa S."/>
            <person name="Ichikawa Y."/>
            <person name="Idonuma A."/>
            <person name="Iijima M."/>
            <person name="Ikeda M."/>
            <person name="Ikeno M."/>
            <person name="Ito K."/>
            <person name="Ito S."/>
            <person name="Ito T."/>
            <person name="Ito Y."/>
            <person name="Ito Y."/>
            <person name="Iwabuchi A."/>
            <person name="Kamiya K."/>
            <person name="Karasawa W."/>
            <person name="Kurita K."/>
            <person name="Katagiri S."/>
            <person name="Kikuta A."/>
            <person name="Kobayashi H."/>
            <person name="Kobayashi N."/>
            <person name="Machita K."/>
            <person name="Maehara T."/>
            <person name="Masukawa M."/>
            <person name="Mizubayashi T."/>
            <person name="Mukai Y."/>
            <person name="Nagasaki H."/>
            <person name="Nagata Y."/>
            <person name="Naito S."/>
            <person name="Nakashima M."/>
            <person name="Nakama Y."/>
            <person name="Nakamichi Y."/>
            <person name="Nakamura M."/>
            <person name="Meguro A."/>
            <person name="Negishi M."/>
            <person name="Ohta I."/>
            <person name="Ohta T."/>
            <person name="Okamoto M."/>
            <person name="Ono N."/>
            <person name="Saji S."/>
            <person name="Sakaguchi M."/>
            <person name="Sakai K."/>
            <person name="Shibata M."/>
            <person name="Shimokawa T."/>
            <person name="Song J."/>
            <person name="Takazaki Y."/>
            <person name="Terasawa K."/>
            <person name="Tsugane M."/>
            <person name="Tsuji K."/>
            <person name="Ueda S."/>
            <person name="Waki K."/>
            <person name="Yamagata H."/>
            <person name="Yamamoto M."/>
            <person name="Yamamoto S."/>
            <person name="Yamane H."/>
            <person name="Yoshiki S."/>
            <person name="Yoshihara R."/>
            <person name="Yukawa K."/>
            <person name="Zhong H."/>
            <person name="Yano M."/>
            <person name="Yuan Q."/>
            <person name="Ouyang S."/>
            <person name="Liu J."/>
            <person name="Jones K.M."/>
            <person name="Gansberger K."/>
            <person name="Moffat K."/>
            <person name="Hill J."/>
            <person name="Bera J."/>
            <person name="Fadrosh D."/>
            <person name="Jin S."/>
            <person name="Johri S."/>
            <person name="Kim M."/>
            <person name="Overton L."/>
            <person name="Reardon M."/>
            <person name="Tsitrin T."/>
            <person name="Vuong H."/>
            <person name="Weaver B."/>
            <person name="Ciecko A."/>
            <person name="Tallon L."/>
            <person name="Jackson J."/>
            <person name="Pai G."/>
            <person name="Aken S.V."/>
            <person name="Utterback T."/>
            <person name="Reidmuller S."/>
            <person name="Feldblyum T."/>
            <person name="Hsiao J."/>
            <person name="Zismann V."/>
            <person name="Iobst S."/>
            <person name="de Vazeille A.R."/>
            <person name="Buell C.R."/>
            <person name="Ying K."/>
            <person name="Li Y."/>
            <person name="Lu T."/>
            <person name="Huang Y."/>
            <person name="Zhao Q."/>
            <person name="Feng Q."/>
            <person name="Zhang L."/>
            <person name="Zhu J."/>
            <person name="Weng Q."/>
            <person name="Mu J."/>
            <person name="Lu Y."/>
            <person name="Fan D."/>
            <person name="Liu Y."/>
            <person name="Guan J."/>
            <person name="Zhang Y."/>
            <person name="Yu S."/>
            <person name="Liu X."/>
            <person name="Zhang Y."/>
            <person name="Hong G."/>
            <person name="Han B."/>
            <person name="Choisne N."/>
            <person name="Demange N."/>
            <person name="Orjeda G."/>
            <person name="Samain S."/>
            <person name="Cattolico L."/>
            <person name="Pelletier E."/>
            <person name="Couloux A."/>
            <person name="Segurens B."/>
            <person name="Wincker P."/>
            <person name="D'Hont A."/>
            <person name="Scarpelli C."/>
            <person name="Weissenbach J."/>
            <person name="Salanoubat M."/>
            <person name="Quetier F."/>
            <person name="Yu Y."/>
            <person name="Kim H.R."/>
            <person name="Rambo T."/>
            <person name="Currie J."/>
            <person name="Collura K."/>
            <person name="Luo M."/>
            <person name="Yang T."/>
            <person name="Ammiraju J.S.S."/>
            <person name="Engler F."/>
            <person name="Soderlund C."/>
            <person name="Wing R.A."/>
            <person name="Palmer L.E."/>
            <person name="de la Bastide M."/>
            <person name="Spiegel L."/>
            <person name="Nascimento L."/>
            <person name="Zutavern T."/>
            <person name="O'Shaughnessy A."/>
            <person name="Dike S."/>
            <person name="Dedhia N."/>
            <person name="Preston R."/>
            <person name="Balija V."/>
            <person name="McCombie W.R."/>
            <person name="Chow T."/>
            <person name="Chen H."/>
            <person name="Chung M."/>
            <person name="Chen C."/>
            <person name="Shaw J."/>
            <person name="Wu H."/>
            <person name="Hsiao K."/>
            <person name="Chao Y."/>
            <person name="Chu M."/>
            <person name="Cheng C."/>
            <person name="Hour A."/>
            <person name="Lee P."/>
            <person name="Lin S."/>
            <person name="Lin Y."/>
            <person name="Liou J."/>
            <person name="Liu S."/>
            <person name="Hsing Y."/>
            <person name="Raghuvanshi S."/>
            <person name="Mohanty A."/>
            <person name="Bharti A.K."/>
            <person name="Gaur A."/>
            <person name="Gupta V."/>
            <person name="Kumar D."/>
            <person name="Ravi V."/>
            <person name="Vij S."/>
            <person name="Kapur A."/>
            <person name="Khurana P."/>
            <person name="Khurana P."/>
            <person name="Khurana J.P."/>
            <person name="Tyagi A.K."/>
            <person name="Gaikwad K."/>
            <person name="Singh A."/>
            <person name="Dalal V."/>
            <person name="Srivastava S."/>
            <person name="Dixit A."/>
            <person name="Pal A.K."/>
            <person name="Ghazi I.A."/>
            <person name="Yadav M."/>
            <person name="Pandit A."/>
            <person name="Bhargava A."/>
            <person name="Sureshbabu K."/>
            <person name="Batra K."/>
            <person name="Sharma T.R."/>
            <person name="Mohapatra T."/>
            <person name="Singh N.K."/>
            <person name="Messing J."/>
            <person name="Nelson A.B."/>
            <person name="Fuks G."/>
            <person name="Kavchok S."/>
            <person name="Keizer G."/>
            <person name="Linton E."/>
            <person name="Llaca V."/>
            <person name="Song R."/>
            <person name="Tanyolac B."/>
            <person name="Young S."/>
            <person name="Ho-Il K."/>
            <person name="Hahn J.H."/>
            <person name="Sangsakoo G."/>
            <person name="Vanavichit A."/>
            <person name="de Mattos Luiz.A.T."/>
            <person name="Zimmer P.D."/>
            <person name="Malone G."/>
            <person name="Dellagostin O."/>
            <person name="de Oliveira A.C."/>
            <person name="Bevan M."/>
            <person name="Bancroft I."/>
            <person name="Minx P."/>
            <person name="Cordum H."/>
            <person name="Wilson R."/>
            <person name="Cheng Z."/>
            <person name="Jin W."/>
            <person name="Jiang J."/>
            <person name="Leong S.A."/>
            <person name="Iwama H."/>
            <person name="Gojobori T."/>
            <person name="Itoh T."/>
            <person name="Niimura Y."/>
            <person name="Fujii Y."/>
            <person name="Habara T."/>
            <person name="Sakai H."/>
            <person name="Sato Y."/>
            <person name="Wilson G."/>
            <person name="Kumar K."/>
            <person name="McCouch S."/>
            <person name="Juretic N."/>
            <person name="Hoen D."/>
            <person name="Wright S."/>
            <person name="Bruskiewich R."/>
            <person name="Bureau T."/>
            <person name="Miyao A."/>
            <person name="Hirochika H."/>
            <person name="Nishikawa T."/>
            <person name="Kadowaki K."/>
            <person name="Sugiura M."/>
            <person name="Burr B."/>
            <person name="Sasaki T."/>
        </authorList>
    </citation>
    <scope>NUCLEOTIDE SEQUENCE [LARGE SCALE GENOMIC DNA]</scope>
    <source>
        <strain evidence="3">cv. Nipponbare</strain>
    </source>
</reference>
<evidence type="ECO:0000256" key="1">
    <source>
        <dbReference type="SAM" id="MobiDB-lite"/>
    </source>
</evidence>
<feature type="compositionally biased region" description="Acidic residues" evidence="1">
    <location>
        <begin position="29"/>
        <end position="45"/>
    </location>
</feature>
<sequence length="108" mass="11399">MWGPHVGLQSGGAAGGLAGPAWPRGVTDTEPEIEPDVTDPSEDETPVPRITFLGGPRTLSTARKSTRPPGKKPKPDPEATISEPWGLRFARASDYPLPAPGSCGWLED</sequence>